<name>A0ABN8Y2A6_RANTA</name>
<reference evidence="2" key="1">
    <citation type="submission" date="2023-04" db="EMBL/GenBank/DDBJ databases">
        <authorList>
            <consortium name="ELIXIR-Norway"/>
        </authorList>
    </citation>
    <scope>NUCLEOTIDE SEQUENCE [LARGE SCALE GENOMIC DNA]</scope>
</reference>
<accession>A0ABN8Y2A6</accession>
<dbReference type="EMBL" id="OX459948">
    <property type="protein sequence ID" value="CAI9155075.1"/>
    <property type="molecule type" value="Genomic_DNA"/>
</dbReference>
<dbReference type="Proteomes" id="UP001176941">
    <property type="component" value="Chromosome 12"/>
</dbReference>
<evidence type="ECO:0000313" key="3">
    <source>
        <dbReference type="Proteomes" id="UP001176941"/>
    </source>
</evidence>
<keyword evidence="3" id="KW-1185">Reference proteome</keyword>
<feature type="compositionally biased region" description="Gly residues" evidence="1">
    <location>
        <begin position="1"/>
        <end position="11"/>
    </location>
</feature>
<evidence type="ECO:0000313" key="2">
    <source>
        <dbReference type="EMBL" id="CAI9155075.1"/>
    </source>
</evidence>
<gene>
    <name evidence="2" type="ORF">MRATA1EN1_LOCUS4037</name>
</gene>
<feature type="region of interest" description="Disordered" evidence="1">
    <location>
        <begin position="1"/>
        <end position="24"/>
    </location>
</feature>
<proteinExistence type="predicted"/>
<feature type="region of interest" description="Disordered" evidence="1">
    <location>
        <begin position="45"/>
        <end position="106"/>
    </location>
</feature>
<organism evidence="2 3">
    <name type="scientific">Rangifer tarandus platyrhynchus</name>
    <name type="common">Svalbard reindeer</name>
    <dbReference type="NCBI Taxonomy" id="3082113"/>
    <lineage>
        <taxon>Eukaryota</taxon>
        <taxon>Metazoa</taxon>
        <taxon>Chordata</taxon>
        <taxon>Craniata</taxon>
        <taxon>Vertebrata</taxon>
        <taxon>Euteleostomi</taxon>
        <taxon>Mammalia</taxon>
        <taxon>Eutheria</taxon>
        <taxon>Laurasiatheria</taxon>
        <taxon>Artiodactyla</taxon>
        <taxon>Ruminantia</taxon>
        <taxon>Pecora</taxon>
        <taxon>Cervidae</taxon>
        <taxon>Odocoileinae</taxon>
        <taxon>Rangifer</taxon>
    </lineage>
</organism>
<evidence type="ECO:0000256" key="1">
    <source>
        <dbReference type="SAM" id="MobiDB-lite"/>
    </source>
</evidence>
<protein>
    <submittedName>
        <fullName evidence="2">Uncharacterized protein</fullName>
    </submittedName>
</protein>
<sequence>MELRGAQGGPRPGLCTRSPLPSQLQRPSGALLALLWVARPSVGITSNMGAPLPSPQQTHTHSHPRFIRFQEGLRINSPKQGSPEAAPLCRDSETTPPHPSPHQHLP</sequence>